<dbReference type="EMBL" id="JAGSOH010000090">
    <property type="protein sequence ID" value="MBR7829566.1"/>
    <property type="molecule type" value="Genomic_DNA"/>
</dbReference>
<accession>A0A941EDS5</accession>
<sequence>MAEPITVEFELGADEVTSELGLRSERKNSLYTAALMVVGAGVCLAFYLQGDRPKMWMPAALLGLYALIMLVYAYVHLPRKMRANAARLAGTARVKFADDGIRYGGAGTAKGYSWGKVSSVLDRPGAWVITAGKKSEGFIIPKQAVPADQAEQFALALREWSGKAYKQRKR</sequence>
<dbReference type="AlphaFoldDB" id="A0A941EDS5"/>
<keyword evidence="1" id="KW-0812">Transmembrane</keyword>
<dbReference type="RefSeq" id="WP_212520700.1">
    <property type="nucleotide sequence ID" value="NZ_JAGSOH010000090.1"/>
</dbReference>
<evidence type="ECO:0000256" key="1">
    <source>
        <dbReference type="SAM" id="Phobius"/>
    </source>
</evidence>
<name>A0A941EDS5_9ACTN</name>
<evidence type="ECO:0000313" key="3">
    <source>
        <dbReference type="EMBL" id="MBR7829566.1"/>
    </source>
</evidence>
<proteinExistence type="predicted"/>
<dbReference type="Proteomes" id="UP000676325">
    <property type="component" value="Unassembled WGS sequence"/>
</dbReference>
<keyword evidence="4" id="KW-1185">Reference proteome</keyword>
<keyword evidence="1" id="KW-1133">Transmembrane helix</keyword>
<reference evidence="3" key="1">
    <citation type="submission" date="2021-04" db="EMBL/GenBank/DDBJ databases">
        <title>Genome based classification of Actinospica acidithermotolerans sp. nov., an actinobacterium isolated from an Indonesian hot spring.</title>
        <authorList>
            <person name="Kusuma A.B."/>
            <person name="Putra K.E."/>
            <person name="Nafisah S."/>
            <person name="Loh J."/>
            <person name="Nouioui I."/>
            <person name="Goodfellow M."/>
        </authorList>
    </citation>
    <scope>NUCLEOTIDE SEQUENCE</scope>
    <source>
        <strain evidence="3">MGRD01-02</strain>
    </source>
</reference>
<comment type="caution">
    <text evidence="3">The sequence shown here is derived from an EMBL/GenBank/DDBJ whole genome shotgun (WGS) entry which is preliminary data.</text>
</comment>
<organism evidence="3 4">
    <name type="scientific">Actinospica acidithermotolerans</name>
    <dbReference type="NCBI Taxonomy" id="2828514"/>
    <lineage>
        <taxon>Bacteria</taxon>
        <taxon>Bacillati</taxon>
        <taxon>Actinomycetota</taxon>
        <taxon>Actinomycetes</taxon>
        <taxon>Catenulisporales</taxon>
        <taxon>Actinospicaceae</taxon>
        <taxon>Actinospica</taxon>
    </lineage>
</organism>
<feature type="transmembrane region" description="Helical" evidence="1">
    <location>
        <begin position="30"/>
        <end position="49"/>
    </location>
</feature>
<feature type="domain" description="YcxB-like C-terminal" evidence="2">
    <location>
        <begin position="96"/>
        <end position="154"/>
    </location>
</feature>
<evidence type="ECO:0000259" key="2">
    <source>
        <dbReference type="Pfam" id="PF14317"/>
    </source>
</evidence>
<gene>
    <name evidence="3" type="ORF">KDK95_24890</name>
</gene>
<dbReference type="Pfam" id="PF14317">
    <property type="entry name" value="YcxB"/>
    <property type="match status" value="1"/>
</dbReference>
<feature type="transmembrane region" description="Helical" evidence="1">
    <location>
        <begin position="55"/>
        <end position="75"/>
    </location>
</feature>
<evidence type="ECO:0000313" key="4">
    <source>
        <dbReference type="Proteomes" id="UP000676325"/>
    </source>
</evidence>
<protein>
    <submittedName>
        <fullName evidence="3">YcxB family protein</fullName>
    </submittedName>
</protein>
<keyword evidence="1" id="KW-0472">Membrane</keyword>
<dbReference type="InterPro" id="IPR025588">
    <property type="entry name" value="YcxB-like_C"/>
</dbReference>